<dbReference type="Pfam" id="PF08281">
    <property type="entry name" value="Sigma70_r4_2"/>
    <property type="match status" value="1"/>
</dbReference>
<proteinExistence type="inferred from homology"/>
<dbReference type="SUPFAM" id="SSF88659">
    <property type="entry name" value="Sigma3 and sigma4 domains of RNA polymerase sigma factors"/>
    <property type="match status" value="1"/>
</dbReference>
<dbReference type="GO" id="GO:0006352">
    <property type="term" value="P:DNA-templated transcription initiation"/>
    <property type="evidence" value="ECO:0007669"/>
    <property type="project" value="InterPro"/>
</dbReference>
<dbReference type="InterPro" id="IPR013249">
    <property type="entry name" value="RNA_pol_sigma70_r4_t2"/>
</dbReference>
<dbReference type="InterPro" id="IPR013324">
    <property type="entry name" value="RNA_pol_sigma_r3/r4-like"/>
</dbReference>
<evidence type="ECO:0000256" key="5">
    <source>
        <dbReference type="ARBA" id="ARBA00023163"/>
    </source>
</evidence>
<protein>
    <submittedName>
        <fullName evidence="8">RNA polymerase subunit sigma-24</fullName>
    </submittedName>
</protein>
<keyword evidence="4" id="KW-0238">DNA-binding</keyword>
<evidence type="ECO:0000313" key="9">
    <source>
        <dbReference type="Proteomes" id="UP000236654"/>
    </source>
</evidence>
<comment type="caution">
    <text evidence="8">The sequence shown here is derived from an EMBL/GenBank/DDBJ whole genome shotgun (WGS) entry which is preliminary data.</text>
</comment>
<dbReference type="SUPFAM" id="SSF88946">
    <property type="entry name" value="Sigma2 domain of RNA polymerase sigma factors"/>
    <property type="match status" value="1"/>
</dbReference>
<evidence type="ECO:0000259" key="6">
    <source>
        <dbReference type="Pfam" id="PF04542"/>
    </source>
</evidence>
<dbReference type="AlphaFoldDB" id="A0A2I0R2U0"/>
<evidence type="ECO:0000256" key="4">
    <source>
        <dbReference type="ARBA" id="ARBA00023125"/>
    </source>
</evidence>
<evidence type="ECO:0000259" key="7">
    <source>
        <dbReference type="Pfam" id="PF08281"/>
    </source>
</evidence>
<dbReference type="NCBIfam" id="TIGR02937">
    <property type="entry name" value="sigma70-ECF"/>
    <property type="match status" value="1"/>
</dbReference>
<dbReference type="RefSeq" id="WP_101334269.1">
    <property type="nucleotide sequence ID" value="NZ_PJNI01000007.1"/>
</dbReference>
<accession>A0A2I0R2U0</accession>
<dbReference type="OrthoDB" id="9790423at2"/>
<keyword evidence="9" id="KW-1185">Reference proteome</keyword>
<gene>
    <name evidence="8" type="ORF">CW751_06875</name>
</gene>
<dbReference type="PANTHER" id="PTHR43133">
    <property type="entry name" value="RNA POLYMERASE ECF-TYPE SIGMA FACTO"/>
    <property type="match status" value="1"/>
</dbReference>
<evidence type="ECO:0000313" key="8">
    <source>
        <dbReference type="EMBL" id="PKR80887.1"/>
    </source>
</evidence>
<dbReference type="Gene3D" id="1.10.1740.10">
    <property type="match status" value="1"/>
</dbReference>
<dbReference type="InterPro" id="IPR036388">
    <property type="entry name" value="WH-like_DNA-bd_sf"/>
</dbReference>
<dbReference type="EMBL" id="PJNI01000007">
    <property type="protein sequence ID" value="PKR80887.1"/>
    <property type="molecule type" value="Genomic_DNA"/>
</dbReference>
<dbReference type="InterPro" id="IPR013325">
    <property type="entry name" value="RNA_pol_sigma_r2"/>
</dbReference>
<keyword evidence="3" id="KW-0731">Sigma factor</keyword>
<dbReference type="InterPro" id="IPR014284">
    <property type="entry name" value="RNA_pol_sigma-70_dom"/>
</dbReference>
<evidence type="ECO:0000256" key="3">
    <source>
        <dbReference type="ARBA" id="ARBA00023082"/>
    </source>
</evidence>
<evidence type="ECO:0000256" key="1">
    <source>
        <dbReference type="ARBA" id="ARBA00010641"/>
    </source>
</evidence>
<sequence>MELCKLEDKKLVSLYINGNEKAFEKLLNRHKNKIYNYIFMKVRDGALAQDIFQETFIKIVRTLKKGSYNEEGKFLPWSMRIAHNLIIDHFRKANKVRFVSESTSKSEDFTIFDLLEVKDNNVEESISHDELVGQMVELIEYLPDSQRDIINMRIFKEMSFKDIAFKENISINTALGRMRYALINIRKLIEKHNLVTPYSS</sequence>
<dbReference type="Pfam" id="PF04542">
    <property type="entry name" value="Sigma70_r2"/>
    <property type="match status" value="1"/>
</dbReference>
<dbReference type="InterPro" id="IPR039425">
    <property type="entry name" value="RNA_pol_sigma-70-like"/>
</dbReference>
<name>A0A2I0R2U0_9FLAO</name>
<dbReference type="Proteomes" id="UP000236654">
    <property type="component" value="Unassembled WGS sequence"/>
</dbReference>
<evidence type="ECO:0000256" key="2">
    <source>
        <dbReference type="ARBA" id="ARBA00023015"/>
    </source>
</evidence>
<dbReference type="PANTHER" id="PTHR43133:SF8">
    <property type="entry name" value="RNA POLYMERASE SIGMA FACTOR HI_1459-RELATED"/>
    <property type="match status" value="1"/>
</dbReference>
<dbReference type="GO" id="GO:0003677">
    <property type="term" value="F:DNA binding"/>
    <property type="evidence" value="ECO:0007669"/>
    <property type="project" value="UniProtKB-KW"/>
</dbReference>
<comment type="similarity">
    <text evidence="1">Belongs to the sigma-70 factor family. ECF subfamily.</text>
</comment>
<keyword evidence="2" id="KW-0805">Transcription regulation</keyword>
<dbReference type="InterPro" id="IPR007627">
    <property type="entry name" value="RNA_pol_sigma70_r2"/>
</dbReference>
<organism evidence="8 9">
    <name type="scientific">Brumimicrobium salinarum</name>
    <dbReference type="NCBI Taxonomy" id="2058658"/>
    <lineage>
        <taxon>Bacteria</taxon>
        <taxon>Pseudomonadati</taxon>
        <taxon>Bacteroidota</taxon>
        <taxon>Flavobacteriia</taxon>
        <taxon>Flavobacteriales</taxon>
        <taxon>Crocinitomicaceae</taxon>
        <taxon>Brumimicrobium</taxon>
    </lineage>
</organism>
<keyword evidence="5" id="KW-0804">Transcription</keyword>
<reference evidence="8 9" key="1">
    <citation type="submission" date="2017-12" db="EMBL/GenBank/DDBJ databases">
        <title>The draft genome sequence of Brumimicrobium saltpan LHR20.</title>
        <authorList>
            <person name="Do Z.-J."/>
            <person name="Luo H.-R."/>
        </authorList>
    </citation>
    <scope>NUCLEOTIDE SEQUENCE [LARGE SCALE GENOMIC DNA]</scope>
    <source>
        <strain evidence="8 9">LHR20</strain>
    </source>
</reference>
<feature type="domain" description="RNA polymerase sigma factor 70 region 4 type 2" evidence="7">
    <location>
        <begin position="135"/>
        <end position="173"/>
    </location>
</feature>
<dbReference type="Gene3D" id="1.10.10.10">
    <property type="entry name" value="Winged helix-like DNA-binding domain superfamily/Winged helix DNA-binding domain"/>
    <property type="match status" value="1"/>
</dbReference>
<feature type="domain" description="RNA polymerase sigma-70 region 2" evidence="6">
    <location>
        <begin position="26"/>
        <end position="95"/>
    </location>
</feature>
<dbReference type="GO" id="GO:0016987">
    <property type="term" value="F:sigma factor activity"/>
    <property type="evidence" value="ECO:0007669"/>
    <property type="project" value="UniProtKB-KW"/>
</dbReference>